<dbReference type="GO" id="GO:0015833">
    <property type="term" value="P:peptide transport"/>
    <property type="evidence" value="ECO:0007669"/>
    <property type="project" value="TreeGrafter"/>
</dbReference>
<dbReference type="PANTHER" id="PTHR30290:SF38">
    <property type="entry name" value="D,D-DIPEPTIDE-BINDING PERIPLASMIC PROTEIN DDPA-RELATED"/>
    <property type="match status" value="1"/>
</dbReference>
<dbReference type="PANTHER" id="PTHR30290">
    <property type="entry name" value="PERIPLASMIC BINDING COMPONENT OF ABC TRANSPORTER"/>
    <property type="match status" value="1"/>
</dbReference>
<dbReference type="SUPFAM" id="SSF53850">
    <property type="entry name" value="Periplasmic binding protein-like II"/>
    <property type="match status" value="1"/>
</dbReference>
<evidence type="ECO:0000256" key="3">
    <source>
        <dbReference type="ARBA" id="ARBA00022729"/>
    </source>
</evidence>
<dbReference type="Gene3D" id="3.40.190.10">
    <property type="entry name" value="Periplasmic binding protein-like II"/>
    <property type="match status" value="1"/>
</dbReference>
<dbReference type="GO" id="GO:0043190">
    <property type="term" value="C:ATP-binding cassette (ABC) transporter complex"/>
    <property type="evidence" value="ECO:0007669"/>
    <property type="project" value="InterPro"/>
</dbReference>
<evidence type="ECO:0000256" key="1">
    <source>
        <dbReference type="ARBA" id="ARBA00004418"/>
    </source>
</evidence>
<reference evidence="5 6" key="1">
    <citation type="submission" date="2020-08" db="EMBL/GenBank/DDBJ databases">
        <title>The Agave Microbiome: Exploring the role of microbial communities in plant adaptations to desert environments.</title>
        <authorList>
            <person name="Partida-Martinez L.P."/>
        </authorList>
    </citation>
    <scope>NUCLEOTIDE SEQUENCE [LARGE SCALE GENOMIC DNA]</scope>
    <source>
        <strain evidence="5 6">AT3.9</strain>
    </source>
</reference>
<dbReference type="EMBL" id="JACHWB010000006">
    <property type="protein sequence ID" value="MBB3020969.1"/>
    <property type="molecule type" value="Genomic_DNA"/>
</dbReference>
<dbReference type="RefSeq" id="WP_183453403.1">
    <property type="nucleotide sequence ID" value="NZ_JACHWB010000006.1"/>
</dbReference>
<accession>A0A7W4VPI1</accession>
<dbReference type="InterPro" id="IPR023765">
    <property type="entry name" value="SBP_5_CS"/>
</dbReference>
<dbReference type="Gene3D" id="3.90.76.10">
    <property type="entry name" value="Dipeptide-binding Protein, Domain 1"/>
    <property type="match status" value="1"/>
</dbReference>
<evidence type="ECO:0000313" key="5">
    <source>
        <dbReference type="EMBL" id="MBB3020969.1"/>
    </source>
</evidence>
<dbReference type="Proteomes" id="UP000532010">
    <property type="component" value="Unassembled WGS sequence"/>
</dbReference>
<evidence type="ECO:0000313" key="6">
    <source>
        <dbReference type="Proteomes" id="UP000532010"/>
    </source>
</evidence>
<gene>
    <name evidence="5" type="ORF">FHR70_004057</name>
</gene>
<evidence type="ECO:0000259" key="4">
    <source>
        <dbReference type="Pfam" id="PF00496"/>
    </source>
</evidence>
<dbReference type="InterPro" id="IPR030678">
    <property type="entry name" value="Peptide/Ni-bd"/>
</dbReference>
<dbReference type="InterPro" id="IPR006311">
    <property type="entry name" value="TAT_signal"/>
</dbReference>
<dbReference type="GO" id="GO:0030288">
    <property type="term" value="C:outer membrane-bounded periplasmic space"/>
    <property type="evidence" value="ECO:0007669"/>
    <property type="project" value="UniProtKB-ARBA"/>
</dbReference>
<dbReference type="Gene3D" id="3.10.105.10">
    <property type="entry name" value="Dipeptide-binding Protein, Domain 3"/>
    <property type="match status" value="1"/>
</dbReference>
<comment type="caution">
    <text evidence="5">The sequence shown here is derived from an EMBL/GenBank/DDBJ whole genome shotgun (WGS) entry which is preliminary data.</text>
</comment>
<dbReference type="InterPro" id="IPR000914">
    <property type="entry name" value="SBP_5_dom"/>
</dbReference>
<keyword evidence="3" id="KW-0732">Signal</keyword>
<organism evidence="5 6">
    <name type="scientific">Microvirga lupini</name>
    <dbReference type="NCBI Taxonomy" id="420324"/>
    <lineage>
        <taxon>Bacteria</taxon>
        <taxon>Pseudomonadati</taxon>
        <taxon>Pseudomonadota</taxon>
        <taxon>Alphaproteobacteria</taxon>
        <taxon>Hyphomicrobiales</taxon>
        <taxon>Methylobacteriaceae</taxon>
        <taxon>Microvirga</taxon>
    </lineage>
</organism>
<feature type="domain" description="Solute-binding protein family 5" evidence="4">
    <location>
        <begin position="77"/>
        <end position="423"/>
    </location>
</feature>
<evidence type="ECO:0000256" key="2">
    <source>
        <dbReference type="ARBA" id="ARBA00005695"/>
    </source>
</evidence>
<dbReference type="AlphaFoldDB" id="A0A7W4VPI1"/>
<dbReference type="InterPro" id="IPR039424">
    <property type="entry name" value="SBP_5"/>
</dbReference>
<sequence length="531" mass="58404">MTLSRRTVLKGSAAALATGFTLNGRAPAIAQAANRTLKFIPHANLSSIDPIGTTGYVVRNHGYMVYDTLYSFDSQFKPKPQMAEGHEVSTDGKTYTIRLREGLKFHDGEPVRSRDVVASLKRWAARDGFGQTVMALTDEMPIVDDRTFQFRLKEPFPLLIEALGKPSSPVPFIMPERIAQTDPTTPIKEAIGSGPFRFLANEWVPGSRAAYARFEGYVPRNEPIDGHAGGKVVHFDRVEWVIIPDPATATAALQRGEVDWLEQPQGDLLPVLEQSKDITITSYDPIGTVVLLRFNHLHPPFDNPKVRQAVLAAASQNDYMTAMVGNPKLFRECKSFFPCGTPMSTGAGGEAMVADLDKAKAMLRDSGYKGEKVVIISPTDLAYLHTLGLVTEDLLKRLGMNVELVATDWGTVLARRASQEAPDKGGWNIFHTTAVGVEFMSPTSHLALRGHGRASWPGWPTNPTIEKLRQDWIKSGSLDEQRAIAAQMEREAFTAAPYVPIGQYQLPTALRRNLTGLVAASAPFVWNIRKA</sequence>
<dbReference type="CDD" id="cd08502">
    <property type="entry name" value="PBP2_NikA_DppA_OppA_like_16"/>
    <property type="match status" value="1"/>
</dbReference>
<dbReference type="PROSITE" id="PS51318">
    <property type="entry name" value="TAT"/>
    <property type="match status" value="1"/>
</dbReference>
<dbReference type="PIRSF" id="PIRSF002741">
    <property type="entry name" value="MppA"/>
    <property type="match status" value="1"/>
</dbReference>
<comment type="subcellular location">
    <subcellularLocation>
        <location evidence="1">Periplasm</location>
    </subcellularLocation>
</comment>
<protein>
    <submittedName>
        <fullName evidence="5">Peptide/nickel transport system substrate-binding protein</fullName>
    </submittedName>
</protein>
<keyword evidence="6" id="KW-1185">Reference proteome</keyword>
<dbReference type="PROSITE" id="PS01040">
    <property type="entry name" value="SBP_BACTERIAL_5"/>
    <property type="match status" value="1"/>
</dbReference>
<comment type="similarity">
    <text evidence="2">Belongs to the bacterial solute-binding protein 5 family.</text>
</comment>
<dbReference type="GO" id="GO:1904680">
    <property type="term" value="F:peptide transmembrane transporter activity"/>
    <property type="evidence" value="ECO:0007669"/>
    <property type="project" value="TreeGrafter"/>
</dbReference>
<dbReference type="Pfam" id="PF00496">
    <property type="entry name" value="SBP_bac_5"/>
    <property type="match status" value="1"/>
</dbReference>
<proteinExistence type="inferred from homology"/>
<name>A0A7W4VPI1_9HYPH</name>